<dbReference type="CDD" id="cd07758">
    <property type="entry name" value="ThTPase"/>
    <property type="match status" value="1"/>
</dbReference>
<dbReference type="EC" id="3.6.1.28" evidence="6"/>
<evidence type="ECO:0000256" key="13">
    <source>
        <dbReference type="ARBA" id="ARBA00048194"/>
    </source>
</evidence>
<evidence type="ECO:0000256" key="9">
    <source>
        <dbReference type="ARBA" id="ARBA00022723"/>
    </source>
</evidence>
<comment type="caution">
    <text evidence="15">The sequence shown here is derived from an EMBL/GenBank/DDBJ whole genome shotgun (WGS) entry which is preliminary data.</text>
</comment>
<evidence type="ECO:0000313" key="16">
    <source>
        <dbReference type="Proteomes" id="UP000541154"/>
    </source>
</evidence>
<dbReference type="Gene3D" id="2.40.320.10">
    <property type="entry name" value="Hypothetical Protein Pfu-838710-001"/>
    <property type="match status" value="1"/>
</dbReference>
<keyword evidence="12" id="KW-0007">Acetylation</keyword>
<keyword evidence="10" id="KW-0378">Hydrolase</keyword>
<dbReference type="InterPro" id="IPR033469">
    <property type="entry name" value="CYTH-like_dom_sf"/>
</dbReference>
<evidence type="ECO:0000256" key="6">
    <source>
        <dbReference type="ARBA" id="ARBA00012378"/>
    </source>
</evidence>
<keyword evidence="16" id="KW-1185">Reference proteome</keyword>
<comment type="catalytic activity">
    <reaction evidence="13">
        <text>thiamine triphosphate + H2O = thiamine diphosphate + phosphate + H(+)</text>
        <dbReference type="Rhea" id="RHEA:11744"/>
        <dbReference type="ChEBI" id="CHEBI:15377"/>
        <dbReference type="ChEBI" id="CHEBI:15378"/>
        <dbReference type="ChEBI" id="CHEBI:43474"/>
        <dbReference type="ChEBI" id="CHEBI:58937"/>
        <dbReference type="ChEBI" id="CHEBI:58938"/>
        <dbReference type="EC" id="3.6.1.28"/>
    </reaction>
</comment>
<dbReference type="InterPro" id="IPR039582">
    <property type="entry name" value="THTPA"/>
</dbReference>
<name>A0A8H6E507_PETAA</name>
<evidence type="ECO:0000256" key="1">
    <source>
        <dbReference type="ARBA" id="ARBA00001946"/>
    </source>
</evidence>
<comment type="function">
    <text evidence="2">Hydrolase highly specific for thiamine triphosphate (ThTP).</text>
</comment>
<dbReference type="EMBL" id="SPNV01000201">
    <property type="protein sequence ID" value="KAF5858540.1"/>
    <property type="molecule type" value="Genomic_DNA"/>
</dbReference>
<evidence type="ECO:0000256" key="12">
    <source>
        <dbReference type="ARBA" id="ARBA00022990"/>
    </source>
</evidence>
<evidence type="ECO:0000256" key="3">
    <source>
        <dbReference type="ARBA" id="ARBA00004496"/>
    </source>
</evidence>
<dbReference type="GO" id="GO:0000287">
    <property type="term" value="F:magnesium ion binding"/>
    <property type="evidence" value="ECO:0007669"/>
    <property type="project" value="TreeGrafter"/>
</dbReference>
<dbReference type="GO" id="GO:0005737">
    <property type="term" value="C:cytoplasm"/>
    <property type="evidence" value="ECO:0007669"/>
    <property type="project" value="UniProtKB-SubCell"/>
</dbReference>
<dbReference type="PANTHER" id="PTHR14586">
    <property type="entry name" value="THIAMINE-TRIPHOSPHATASE"/>
    <property type="match status" value="1"/>
</dbReference>
<comment type="cofactor">
    <cofactor evidence="1">
        <name>Mg(2+)</name>
        <dbReference type="ChEBI" id="CHEBI:18420"/>
    </cofactor>
</comment>
<evidence type="ECO:0000256" key="7">
    <source>
        <dbReference type="ARBA" id="ARBA00020088"/>
    </source>
</evidence>
<gene>
    <name evidence="15" type="ORF">ETB97_004283</name>
</gene>
<dbReference type="AlphaFoldDB" id="A0A8H6E507"/>
<reference evidence="15 16" key="1">
    <citation type="submission" date="2019-04" db="EMBL/GenBank/DDBJ databases">
        <title>Aspergillus burnettii sp. nov., novel species from soil in southeast Queensland.</title>
        <authorList>
            <person name="Gilchrist C.L.M."/>
            <person name="Pitt J.I."/>
            <person name="Lange L."/>
            <person name="Lacey H.J."/>
            <person name="Vuong D."/>
            <person name="Midgley D.J."/>
            <person name="Greenfield P."/>
            <person name="Bradbury M."/>
            <person name="Lacey E."/>
            <person name="Busk P.K."/>
            <person name="Pilgaard B."/>
            <person name="Chooi Y.H."/>
            <person name="Piggott A.M."/>
        </authorList>
    </citation>
    <scope>NUCLEOTIDE SEQUENCE [LARGE SCALE GENOMIC DNA]</scope>
    <source>
        <strain evidence="15 16">FRR 5400</strain>
    </source>
</reference>
<evidence type="ECO:0000256" key="4">
    <source>
        <dbReference type="ARBA" id="ARBA00008181"/>
    </source>
</evidence>
<sequence length="244" mass="28438">MIRSTLDLQQTALQTLQERYRQPHSLRCQVERHLDFSPHTILQMLVLEVERKFRCLAVKRLVRDGGFPPFRSFKYCGKQTFHDVYYDKADLLSSKGVWIRQRDGHWQAKIQRGGDYHNSKFEELSNPMDISQYLAELTGIRHNERNNFGLMQMAAFSTLRESWVADQDFTVVQDVTDFGHTVGEVELECRVEGEGSPGLATERYRAAKMAEMDERITTFMKRYSWAFCAGVPKGKLTAYFETFQ</sequence>
<dbReference type="InterPro" id="IPR012177">
    <property type="entry name" value="ThTPase_euk"/>
</dbReference>
<evidence type="ECO:0000256" key="5">
    <source>
        <dbReference type="ARBA" id="ARBA00011245"/>
    </source>
</evidence>
<evidence type="ECO:0000259" key="14">
    <source>
        <dbReference type="Pfam" id="PF01928"/>
    </source>
</evidence>
<comment type="similarity">
    <text evidence="4">Belongs to the ThTPase family.</text>
</comment>
<keyword evidence="11" id="KW-0460">Magnesium</keyword>
<dbReference type="GO" id="GO:0006772">
    <property type="term" value="P:thiamine metabolic process"/>
    <property type="evidence" value="ECO:0007669"/>
    <property type="project" value="InterPro"/>
</dbReference>
<evidence type="ECO:0000256" key="10">
    <source>
        <dbReference type="ARBA" id="ARBA00022801"/>
    </source>
</evidence>
<dbReference type="Proteomes" id="UP000541154">
    <property type="component" value="Unassembled WGS sequence"/>
</dbReference>
<evidence type="ECO:0000256" key="8">
    <source>
        <dbReference type="ARBA" id="ARBA00022490"/>
    </source>
</evidence>
<organism evidence="15 16">
    <name type="scientific">Petromyces alliaceus</name>
    <name type="common">Aspergillus alliaceus</name>
    <dbReference type="NCBI Taxonomy" id="209559"/>
    <lineage>
        <taxon>Eukaryota</taxon>
        <taxon>Fungi</taxon>
        <taxon>Dikarya</taxon>
        <taxon>Ascomycota</taxon>
        <taxon>Pezizomycotina</taxon>
        <taxon>Eurotiomycetes</taxon>
        <taxon>Eurotiomycetidae</taxon>
        <taxon>Eurotiales</taxon>
        <taxon>Aspergillaceae</taxon>
        <taxon>Aspergillus</taxon>
        <taxon>Aspergillus subgen. Circumdati</taxon>
    </lineage>
</organism>
<evidence type="ECO:0000256" key="11">
    <source>
        <dbReference type="ARBA" id="ARBA00022842"/>
    </source>
</evidence>
<dbReference type="SUPFAM" id="SSF55154">
    <property type="entry name" value="CYTH-like phosphatases"/>
    <property type="match status" value="1"/>
</dbReference>
<keyword evidence="8" id="KW-0963">Cytoplasm</keyword>
<comment type="subunit">
    <text evidence="5">Monomer.</text>
</comment>
<dbReference type="PANTHER" id="PTHR14586:SF1">
    <property type="entry name" value="THIAMINE-TRIPHOSPHATASE"/>
    <property type="match status" value="1"/>
</dbReference>
<accession>A0A8H6E507</accession>
<feature type="domain" description="CYTH" evidence="14">
    <location>
        <begin position="48"/>
        <end position="194"/>
    </location>
</feature>
<keyword evidence="9" id="KW-0479">Metal-binding</keyword>
<protein>
    <recommendedName>
        <fullName evidence="7">Thiamine-triphosphatase</fullName>
        <ecNumber evidence="6">3.6.1.28</ecNumber>
    </recommendedName>
</protein>
<comment type="subcellular location">
    <subcellularLocation>
        <location evidence="3">Cytoplasm</location>
    </subcellularLocation>
</comment>
<dbReference type="GO" id="GO:0050333">
    <property type="term" value="F:thiamine triphosphate phosphatase activity"/>
    <property type="evidence" value="ECO:0007669"/>
    <property type="project" value="UniProtKB-EC"/>
</dbReference>
<evidence type="ECO:0000256" key="2">
    <source>
        <dbReference type="ARBA" id="ARBA00002106"/>
    </source>
</evidence>
<proteinExistence type="inferred from homology"/>
<evidence type="ECO:0000313" key="15">
    <source>
        <dbReference type="EMBL" id="KAF5858540.1"/>
    </source>
</evidence>
<dbReference type="Pfam" id="PF01928">
    <property type="entry name" value="CYTH"/>
    <property type="match status" value="1"/>
</dbReference>
<dbReference type="InterPro" id="IPR023577">
    <property type="entry name" value="CYTH_domain"/>
</dbReference>
<dbReference type="GO" id="GO:0042357">
    <property type="term" value="P:thiamine diphosphate metabolic process"/>
    <property type="evidence" value="ECO:0007669"/>
    <property type="project" value="TreeGrafter"/>
</dbReference>